<reference evidence="3 4" key="1">
    <citation type="journal article" date="2017" name="Viruses">
        <title>Phage Biodiversity in Artisanal Cheese Wheys Reflects the Complexity of the Fermentation Process.</title>
        <authorList>
            <person name="Mahony J."/>
            <person name="Moscarelli A."/>
            <person name="Kelleher P."/>
            <person name="Lugli G.A."/>
            <person name="Ventura M."/>
            <person name="Settanni L."/>
            <person name="van Sinderen D."/>
        </authorList>
    </citation>
    <scope>NUCLEOTIDE SEQUENCE [LARGE SCALE GENOMIC DNA]</scope>
</reference>
<keyword evidence="2" id="KW-1133">Transmembrane helix</keyword>
<accession>A0A1W6JID6</accession>
<dbReference type="Proteomes" id="UP000223464">
    <property type="component" value="Segment"/>
</dbReference>
<feature type="transmembrane region" description="Helical" evidence="2">
    <location>
        <begin position="54"/>
        <end position="76"/>
    </location>
</feature>
<evidence type="ECO:0000313" key="4">
    <source>
        <dbReference type="Proteomes" id="UP000223464"/>
    </source>
</evidence>
<keyword evidence="2" id="KW-0472">Membrane</keyword>
<protein>
    <submittedName>
        <fullName evidence="3">Uncharacterized protein</fullName>
    </submittedName>
</protein>
<evidence type="ECO:0000256" key="2">
    <source>
        <dbReference type="SAM" id="Phobius"/>
    </source>
</evidence>
<keyword evidence="2" id="KW-0812">Transmembrane</keyword>
<keyword evidence="4" id="KW-1185">Reference proteome</keyword>
<evidence type="ECO:0000313" key="3">
    <source>
        <dbReference type="EMBL" id="ARM65990.1"/>
    </source>
</evidence>
<organism evidence="3 4">
    <name type="scientific">Lactococcus phage AM6</name>
    <dbReference type="NCBI Taxonomy" id="1965474"/>
    <lineage>
        <taxon>Viruses</taxon>
        <taxon>Duplodnaviria</taxon>
        <taxon>Heunggongvirae</taxon>
        <taxon>Uroviricota</taxon>
        <taxon>Caudoviricetes</taxon>
        <taxon>Teubervirus</taxon>
        <taxon>Teubervirus AM6</taxon>
    </lineage>
</organism>
<dbReference type="EMBL" id="KY554766">
    <property type="protein sequence ID" value="ARM65990.1"/>
    <property type="molecule type" value="Genomic_DNA"/>
</dbReference>
<evidence type="ECO:0000256" key="1">
    <source>
        <dbReference type="SAM" id="Coils"/>
    </source>
</evidence>
<feature type="coiled-coil region" evidence="1">
    <location>
        <begin position="3"/>
        <end position="37"/>
    </location>
</feature>
<name>A0A1W6JID6_9CAUD</name>
<keyword evidence="1" id="KW-0175">Coiled coil</keyword>
<proteinExistence type="predicted"/>
<sequence>MDKQNQESDMQKLDRELKELRLKRQNIRLELDTVKLQKLNGTYKAPKASLKNTIIAYMCISFLFVPMLLLGLMFLIGM</sequence>
<gene>
    <name evidence="3" type="ORF">AM6_043</name>
</gene>